<protein>
    <submittedName>
        <fullName evidence="3">DnaJ-domain-containing protein</fullName>
    </submittedName>
</protein>
<feature type="domain" description="J" evidence="2">
    <location>
        <begin position="4"/>
        <end position="88"/>
    </location>
</feature>
<feature type="region of interest" description="Disordered" evidence="1">
    <location>
        <begin position="175"/>
        <end position="194"/>
    </location>
</feature>
<dbReference type="PROSITE" id="PS50076">
    <property type="entry name" value="DNAJ_2"/>
    <property type="match status" value="1"/>
</dbReference>
<dbReference type="PRINTS" id="PR00625">
    <property type="entry name" value="JDOMAIN"/>
</dbReference>
<evidence type="ECO:0000256" key="1">
    <source>
        <dbReference type="SAM" id="MobiDB-lite"/>
    </source>
</evidence>
<evidence type="ECO:0000259" key="2">
    <source>
        <dbReference type="PROSITE" id="PS50076"/>
    </source>
</evidence>
<sequence length="303" mass="34753">MSADLYDILHVSRQATAEEIRRAYKKRALQTHPDRNLPQNASASEKDAVEEHNAYEILKDENKRRVILPLILKASKLISPLQAYDIHGVWPPPREEARPTSSYYNDQPRYYQPRSRYRPSHFHDPFFQDPADDFHFTDPFVFFDSHLLVSPILAWAWHGMGSTPMNNHRRAFSTSMSMSSRGGGRWASESTMSQTVNGVTHTVKKRRDWDGNEYVTRTYPDGRKVLTINGVVSESDQGNNIPPPPRNNYLTSGSPPPPYSPRNYAEPERPVIPVPNFSGSANYIDEDVSNHSKSSRKRWWGRS</sequence>
<dbReference type="EMBL" id="ML769463">
    <property type="protein sequence ID" value="KAE9399892.1"/>
    <property type="molecule type" value="Genomic_DNA"/>
</dbReference>
<dbReference type="GO" id="GO:0005829">
    <property type="term" value="C:cytosol"/>
    <property type="evidence" value="ECO:0007669"/>
    <property type="project" value="TreeGrafter"/>
</dbReference>
<feature type="region of interest" description="Disordered" evidence="1">
    <location>
        <begin position="233"/>
        <end position="303"/>
    </location>
</feature>
<dbReference type="GO" id="GO:0051082">
    <property type="term" value="F:unfolded protein binding"/>
    <property type="evidence" value="ECO:0007669"/>
    <property type="project" value="InterPro"/>
</dbReference>
<accession>A0A6A4HLT3</accession>
<reference evidence="3" key="1">
    <citation type="journal article" date="2019" name="Environ. Microbiol.">
        <title>Fungal ecological strategies reflected in gene transcription - a case study of two litter decomposers.</title>
        <authorList>
            <person name="Barbi F."/>
            <person name="Kohler A."/>
            <person name="Barry K."/>
            <person name="Baskaran P."/>
            <person name="Daum C."/>
            <person name="Fauchery L."/>
            <person name="Ihrmark K."/>
            <person name="Kuo A."/>
            <person name="LaButti K."/>
            <person name="Lipzen A."/>
            <person name="Morin E."/>
            <person name="Grigoriev I.V."/>
            <person name="Henrissat B."/>
            <person name="Lindahl B."/>
            <person name="Martin F."/>
        </authorList>
    </citation>
    <scope>NUCLEOTIDE SEQUENCE</scope>
    <source>
        <strain evidence="3">JB14</strain>
    </source>
</reference>
<feature type="compositionally biased region" description="Basic residues" evidence="1">
    <location>
        <begin position="293"/>
        <end position="303"/>
    </location>
</feature>
<organism evidence="3 4">
    <name type="scientific">Gymnopus androsaceus JB14</name>
    <dbReference type="NCBI Taxonomy" id="1447944"/>
    <lineage>
        <taxon>Eukaryota</taxon>
        <taxon>Fungi</taxon>
        <taxon>Dikarya</taxon>
        <taxon>Basidiomycota</taxon>
        <taxon>Agaricomycotina</taxon>
        <taxon>Agaricomycetes</taxon>
        <taxon>Agaricomycetidae</taxon>
        <taxon>Agaricales</taxon>
        <taxon>Marasmiineae</taxon>
        <taxon>Omphalotaceae</taxon>
        <taxon>Gymnopus</taxon>
    </lineage>
</organism>
<dbReference type="CDD" id="cd06257">
    <property type="entry name" value="DnaJ"/>
    <property type="match status" value="1"/>
</dbReference>
<dbReference type="GO" id="GO:0032436">
    <property type="term" value="P:positive regulation of proteasomal ubiquitin-dependent protein catabolic process"/>
    <property type="evidence" value="ECO:0007669"/>
    <property type="project" value="TreeGrafter"/>
</dbReference>
<dbReference type="InterPro" id="IPR043183">
    <property type="entry name" value="DNJB2/6-like"/>
</dbReference>
<dbReference type="PANTHER" id="PTHR45168">
    <property type="entry name" value="DNAJ HOMOLOG SUBFAMILY B MEMBER 2"/>
    <property type="match status" value="1"/>
</dbReference>
<dbReference type="PANTHER" id="PTHR45168:SF1">
    <property type="entry name" value="DNAJ HOMOLOG SUBFAMILY B MEMBER 2"/>
    <property type="match status" value="1"/>
</dbReference>
<gene>
    <name evidence="3" type="ORF">BT96DRAFT_939059</name>
</gene>
<dbReference type="OrthoDB" id="442087at2759"/>
<dbReference type="Pfam" id="PF00226">
    <property type="entry name" value="DnaJ"/>
    <property type="match status" value="1"/>
</dbReference>
<dbReference type="InterPro" id="IPR036869">
    <property type="entry name" value="J_dom_sf"/>
</dbReference>
<feature type="region of interest" description="Disordered" evidence="1">
    <location>
        <begin position="29"/>
        <end position="48"/>
    </location>
</feature>
<dbReference type="Gene3D" id="1.10.287.110">
    <property type="entry name" value="DnaJ domain"/>
    <property type="match status" value="1"/>
</dbReference>
<evidence type="ECO:0000313" key="4">
    <source>
        <dbReference type="Proteomes" id="UP000799118"/>
    </source>
</evidence>
<name>A0A6A4HLT3_9AGAR</name>
<dbReference type="AlphaFoldDB" id="A0A6A4HLT3"/>
<keyword evidence="4" id="KW-1185">Reference proteome</keyword>
<dbReference type="GO" id="GO:0042026">
    <property type="term" value="P:protein refolding"/>
    <property type="evidence" value="ECO:0007669"/>
    <property type="project" value="TreeGrafter"/>
</dbReference>
<dbReference type="GO" id="GO:0005789">
    <property type="term" value="C:endoplasmic reticulum membrane"/>
    <property type="evidence" value="ECO:0007669"/>
    <property type="project" value="TreeGrafter"/>
</dbReference>
<dbReference type="GO" id="GO:0001671">
    <property type="term" value="F:ATPase activator activity"/>
    <property type="evidence" value="ECO:0007669"/>
    <property type="project" value="TreeGrafter"/>
</dbReference>
<proteinExistence type="predicted"/>
<dbReference type="GO" id="GO:0030544">
    <property type="term" value="F:Hsp70 protein binding"/>
    <property type="evidence" value="ECO:0007669"/>
    <property type="project" value="InterPro"/>
</dbReference>
<dbReference type="SMART" id="SM00271">
    <property type="entry name" value="DnaJ"/>
    <property type="match status" value="1"/>
</dbReference>
<evidence type="ECO:0000313" key="3">
    <source>
        <dbReference type="EMBL" id="KAE9399892.1"/>
    </source>
</evidence>
<dbReference type="GO" id="GO:0036503">
    <property type="term" value="P:ERAD pathway"/>
    <property type="evidence" value="ECO:0007669"/>
    <property type="project" value="TreeGrafter"/>
</dbReference>
<dbReference type="SUPFAM" id="SSF46565">
    <property type="entry name" value="Chaperone J-domain"/>
    <property type="match status" value="1"/>
</dbReference>
<dbReference type="InterPro" id="IPR001623">
    <property type="entry name" value="DnaJ_domain"/>
</dbReference>
<dbReference type="Proteomes" id="UP000799118">
    <property type="component" value="Unassembled WGS sequence"/>
</dbReference>